<comment type="caution">
    <text evidence="6">The sequence shown here is derived from an EMBL/GenBank/DDBJ whole genome shotgun (WGS) entry which is preliminary data.</text>
</comment>
<dbReference type="SUPFAM" id="SSF50621">
    <property type="entry name" value="Alanine racemase C-terminal domain-like"/>
    <property type="match status" value="1"/>
</dbReference>
<dbReference type="InterPro" id="IPR029066">
    <property type="entry name" value="PLP-binding_barrel"/>
</dbReference>
<dbReference type="EMBL" id="VSSQ01000109">
    <property type="protein sequence ID" value="MPL77664.1"/>
    <property type="molecule type" value="Genomic_DNA"/>
</dbReference>
<dbReference type="AlphaFoldDB" id="A0A644UFF0"/>
<evidence type="ECO:0000256" key="1">
    <source>
        <dbReference type="ARBA" id="ARBA00001933"/>
    </source>
</evidence>
<dbReference type="SUPFAM" id="SSF51419">
    <property type="entry name" value="PLP-binding barrel"/>
    <property type="match status" value="1"/>
</dbReference>
<dbReference type="Gene3D" id="3.20.20.10">
    <property type="entry name" value="Alanine racemase"/>
    <property type="match status" value="1"/>
</dbReference>
<dbReference type="InterPro" id="IPR022644">
    <property type="entry name" value="De-COase2_N"/>
</dbReference>
<dbReference type="GO" id="GO:0009089">
    <property type="term" value="P:lysine biosynthetic process via diaminopimelate"/>
    <property type="evidence" value="ECO:0007669"/>
    <property type="project" value="InterPro"/>
</dbReference>
<dbReference type="EC" id="4.1.1.20" evidence="6"/>
<dbReference type="Gene3D" id="2.40.37.10">
    <property type="entry name" value="Lyase, Ornithine Decarboxylase, Chain A, domain 1"/>
    <property type="match status" value="1"/>
</dbReference>
<dbReference type="GO" id="GO:0008836">
    <property type="term" value="F:diaminopimelate decarboxylase activity"/>
    <property type="evidence" value="ECO:0007669"/>
    <property type="project" value="UniProtKB-EC"/>
</dbReference>
<dbReference type="Pfam" id="PF02784">
    <property type="entry name" value="Orn_Arg_deC_N"/>
    <property type="match status" value="1"/>
</dbReference>
<sequence>MNLPESLSVREGHLYCGGADCVALAEQYGTPLYITNENHVTGNFRRYEAALKKYTDNVQLLYAAKANENPVIIQSLGREGAGADVFSLGEMRAALEAGIPAEILLFNGSSKTEADLRAAIEKGIRISVDSVDELRQIDAISKELKKTVRIGFRVNPAIEVPTHPKIATGIKNSKFGIPAEMILDAYREALEMEYVIPVGMHCHIGSQILEVGPFAIACGVIMNVAAEVTRLGVKLEFIDFGGGLGIPYHREGTVDKAPTPEEYAAAVMPVFLEGCRKAGISPAFWVEPGRWMVGESTVLLTKVNSVKKVHKTFVNVDAGFNLLIRPAMYDSWHEVVVANKADQPADGTYTITGPICETGDIFAADRALPSVAAGDLIAVLDTGAYGYAMSSQYNSRPRCPEVLVNGDKAELMRRAEIYEDMTACVVTPSWHRK</sequence>
<name>A0A644UFF0_9ZZZZ</name>
<dbReference type="InterPro" id="IPR002986">
    <property type="entry name" value="DAP_deCOOHase_LysA"/>
</dbReference>
<dbReference type="FunFam" id="3.20.20.10:FF:000003">
    <property type="entry name" value="Diaminopimelate decarboxylase"/>
    <property type="match status" value="1"/>
</dbReference>
<dbReference type="PRINTS" id="PR01181">
    <property type="entry name" value="DAPDCRBXLASE"/>
</dbReference>
<dbReference type="PROSITE" id="PS00878">
    <property type="entry name" value="ODR_DC_2_1"/>
    <property type="match status" value="1"/>
</dbReference>
<dbReference type="InterPro" id="IPR000183">
    <property type="entry name" value="Orn/DAP/Arg_de-COase"/>
</dbReference>
<dbReference type="HAMAP" id="MF_02120">
    <property type="entry name" value="LysA"/>
    <property type="match status" value="1"/>
</dbReference>
<evidence type="ECO:0000256" key="2">
    <source>
        <dbReference type="ARBA" id="ARBA00022793"/>
    </source>
</evidence>
<dbReference type="NCBIfam" id="TIGR01048">
    <property type="entry name" value="lysA"/>
    <property type="match status" value="1"/>
</dbReference>
<gene>
    <name evidence="6" type="primary">lysA_9</name>
    <name evidence="6" type="ORF">SDC9_23521</name>
</gene>
<evidence type="ECO:0000256" key="3">
    <source>
        <dbReference type="ARBA" id="ARBA00022898"/>
    </source>
</evidence>
<dbReference type="PANTHER" id="PTHR43727">
    <property type="entry name" value="DIAMINOPIMELATE DECARBOXYLASE"/>
    <property type="match status" value="1"/>
</dbReference>
<accession>A0A644UFF0</accession>
<dbReference type="PRINTS" id="PR01179">
    <property type="entry name" value="ODADCRBXLASE"/>
</dbReference>
<dbReference type="InterPro" id="IPR009006">
    <property type="entry name" value="Ala_racemase/Decarboxylase_C"/>
</dbReference>
<reference evidence="6" key="1">
    <citation type="submission" date="2019-08" db="EMBL/GenBank/DDBJ databases">
        <authorList>
            <person name="Kucharzyk K."/>
            <person name="Murdoch R.W."/>
            <person name="Higgins S."/>
            <person name="Loffler F."/>
        </authorList>
    </citation>
    <scope>NUCLEOTIDE SEQUENCE</scope>
</reference>
<dbReference type="CDD" id="cd06828">
    <property type="entry name" value="PLPDE_III_DapDC"/>
    <property type="match status" value="1"/>
</dbReference>
<evidence type="ECO:0000259" key="5">
    <source>
        <dbReference type="Pfam" id="PF02784"/>
    </source>
</evidence>
<comment type="cofactor">
    <cofactor evidence="1">
        <name>pyridoxal 5'-phosphate</name>
        <dbReference type="ChEBI" id="CHEBI:597326"/>
    </cofactor>
</comment>
<proteinExistence type="inferred from homology"/>
<dbReference type="InterPro" id="IPR022653">
    <property type="entry name" value="De-COase2_pyr-phos_BS"/>
</dbReference>
<evidence type="ECO:0000256" key="4">
    <source>
        <dbReference type="ARBA" id="ARBA00023239"/>
    </source>
</evidence>
<keyword evidence="2" id="KW-0210">Decarboxylase</keyword>
<protein>
    <submittedName>
        <fullName evidence="6">Diaminopimelate decarboxylase</fullName>
        <ecNumber evidence="6">4.1.1.20</ecNumber>
    </submittedName>
</protein>
<keyword evidence="3" id="KW-0663">Pyridoxal phosphate</keyword>
<dbReference type="PANTHER" id="PTHR43727:SF2">
    <property type="entry name" value="GROUP IV DECARBOXYLASE"/>
    <property type="match status" value="1"/>
</dbReference>
<keyword evidence="4 6" id="KW-0456">Lyase</keyword>
<evidence type="ECO:0000313" key="6">
    <source>
        <dbReference type="EMBL" id="MPL77664.1"/>
    </source>
</evidence>
<organism evidence="6">
    <name type="scientific">bioreactor metagenome</name>
    <dbReference type="NCBI Taxonomy" id="1076179"/>
    <lineage>
        <taxon>unclassified sequences</taxon>
        <taxon>metagenomes</taxon>
        <taxon>ecological metagenomes</taxon>
    </lineage>
</organism>
<feature type="domain" description="Orn/DAP/Arg decarboxylase 2 N-terminal" evidence="5">
    <location>
        <begin position="45"/>
        <end position="293"/>
    </location>
</feature>